<accession>A0A6A6S8G4</accession>
<dbReference type="AlphaFoldDB" id="A0A6A6S8G4"/>
<dbReference type="InterPro" id="IPR036420">
    <property type="entry name" value="BRCT_dom_sf"/>
</dbReference>
<feature type="compositionally biased region" description="Basic and acidic residues" evidence="1">
    <location>
        <begin position="160"/>
        <end position="179"/>
    </location>
</feature>
<proteinExistence type="predicted"/>
<name>A0A6A6S8G4_9PLEO</name>
<dbReference type="SMART" id="SM00292">
    <property type="entry name" value="BRCT"/>
    <property type="match status" value="1"/>
</dbReference>
<dbReference type="Proteomes" id="UP000799753">
    <property type="component" value="Unassembled WGS sequence"/>
</dbReference>
<dbReference type="InterPro" id="IPR036930">
    <property type="entry name" value="WGR_dom_sf"/>
</dbReference>
<reference evidence="3" key="1">
    <citation type="journal article" date="2020" name="Stud. Mycol.">
        <title>101 Dothideomycetes genomes: a test case for predicting lifestyles and emergence of pathogens.</title>
        <authorList>
            <person name="Haridas S."/>
            <person name="Albert R."/>
            <person name="Binder M."/>
            <person name="Bloem J."/>
            <person name="Labutti K."/>
            <person name="Salamov A."/>
            <person name="Andreopoulos B."/>
            <person name="Baker S."/>
            <person name="Barry K."/>
            <person name="Bills G."/>
            <person name="Bluhm B."/>
            <person name="Cannon C."/>
            <person name="Castanera R."/>
            <person name="Culley D."/>
            <person name="Daum C."/>
            <person name="Ezra D."/>
            <person name="Gonzalez J."/>
            <person name="Henrissat B."/>
            <person name="Kuo A."/>
            <person name="Liang C."/>
            <person name="Lipzen A."/>
            <person name="Lutzoni F."/>
            <person name="Magnuson J."/>
            <person name="Mondo S."/>
            <person name="Nolan M."/>
            <person name="Ohm R."/>
            <person name="Pangilinan J."/>
            <person name="Park H.-J."/>
            <person name="Ramirez L."/>
            <person name="Alfaro M."/>
            <person name="Sun H."/>
            <person name="Tritt A."/>
            <person name="Yoshinaga Y."/>
            <person name="Zwiers L.-H."/>
            <person name="Turgeon B."/>
            <person name="Goodwin S."/>
            <person name="Spatafora J."/>
            <person name="Crous P."/>
            <person name="Grigoriev I."/>
        </authorList>
    </citation>
    <scope>NUCLEOTIDE SEQUENCE</scope>
    <source>
        <strain evidence="3">CBS 473.64</strain>
    </source>
</reference>
<dbReference type="InterPro" id="IPR001357">
    <property type="entry name" value="BRCT_dom"/>
</dbReference>
<dbReference type="Pfam" id="PF00533">
    <property type="entry name" value="BRCT"/>
    <property type="match status" value="1"/>
</dbReference>
<dbReference type="EMBL" id="MU006779">
    <property type="protein sequence ID" value="KAF2643870.1"/>
    <property type="molecule type" value="Genomic_DNA"/>
</dbReference>
<evidence type="ECO:0000313" key="4">
    <source>
        <dbReference type="Proteomes" id="UP000799753"/>
    </source>
</evidence>
<evidence type="ECO:0000259" key="2">
    <source>
        <dbReference type="PROSITE" id="PS50172"/>
    </source>
</evidence>
<dbReference type="PROSITE" id="PS50172">
    <property type="entry name" value="BRCT"/>
    <property type="match status" value="1"/>
</dbReference>
<sequence length="722" mass="80377">MGGCLKNLVIATAGDVGPGKGNEQIRKWVVANGGRWASRMQEGVTHLIVSKDAWKKGVDAVKQAEEKGAWIVSYDWLEDSLHKKRKLAEKKYTWAVLRRQRKMSKMMKKLGPMADTKKFKEGCAQALEDTGSGTSLSLRLPAKSKSTFFAPALDELRKKREAREKEEQAQREAKAEEKAMNIATGATKEAARAALIALMGGDSAKPAKAASKVESKSEVEAKANAIEESTPTPTSWPSPSSESTKDEQEQQDIDIANGTPSPKREPSPFPASPLKAPPSHSTPPLKLSSTQDLPHPPPPAKNSKLTDLYHIYMDNYGFRYDLELRRTNPILNTFSRYSLRLYESNTVPHVYCTFVRYVPPGGARDWIPSAANITVDNGGVDNLTAAQAQLQDQATNTLSQHTSTAIPQYLQTTDPAPAEAARLRALVETPTPSAATVYKSLPCPMNSPFSAALLTFRHIFRDLTLLSWEERRDDPLNPTSNPTRLSTQRLRAQAFCIEPFIWWNRPVNGQFGFEIKEHISASALDSSYERNKYELPALDNALGTEGSIGSTLLKEAEMARRREEEKQETERLRMKEVERKRKEKERKERPNFKKPLFNGVNGVPTQDAWGRYLPRPSPGALDGYRTASPGAGTQQWRPNATSTQGQARTRPHPSSTAYTAPNGLPYSSFSPYTPQSQQNFTHNRDETANPNAPSSRAIGPLRPAIFTDFSTQKKRRMFRDKE</sequence>
<dbReference type="SUPFAM" id="SSF52113">
    <property type="entry name" value="BRCT domain"/>
    <property type="match status" value="1"/>
</dbReference>
<feature type="region of interest" description="Disordered" evidence="1">
    <location>
        <begin position="202"/>
        <end position="304"/>
    </location>
</feature>
<feature type="compositionally biased region" description="Basic and acidic residues" evidence="1">
    <location>
        <begin position="211"/>
        <end position="221"/>
    </location>
</feature>
<dbReference type="OrthoDB" id="342264at2759"/>
<dbReference type="SUPFAM" id="SSF142921">
    <property type="entry name" value="WGR domain-like"/>
    <property type="match status" value="1"/>
</dbReference>
<feature type="compositionally biased region" description="Low complexity" evidence="1">
    <location>
        <begin position="227"/>
        <end position="242"/>
    </location>
</feature>
<feature type="compositionally biased region" description="Polar residues" evidence="1">
    <location>
        <begin position="631"/>
        <end position="681"/>
    </location>
</feature>
<evidence type="ECO:0000256" key="1">
    <source>
        <dbReference type="SAM" id="MobiDB-lite"/>
    </source>
</evidence>
<feature type="region of interest" description="Disordered" evidence="1">
    <location>
        <begin position="160"/>
        <end position="180"/>
    </location>
</feature>
<gene>
    <name evidence="3" type="ORF">P280DRAFT_514861</name>
</gene>
<feature type="region of interest" description="Disordered" evidence="1">
    <location>
        <begin position="558"/>
        <end position="722"/>
    </location>
</feature>
<feature type="compositionally biased region" description="Basic residues" evidence="1">
    <location>
        <begin position="712"/>
        <end position="722"/>
    </location>
</feature>
<dbReference type="Gene3D" id="3.40.50.10190">
    <property type="entry name" value="BRCT domain"/>
    <property type="match status" value="1"/>
</dbReference>
<protein>
    <recommendedName>
        <fullName evidence="2">BRCT domain-containing protein</fullName>
    </recommendedName>
</protein>
<feature type="compositionally biased region" description="Basic and acidic residues" evidence="1">
    <location>
        <begin position="558"/>
        <end position="591"/>
    </location>
</feature>
<evidence type="ECO:0000313" key="3">
    <source>
        <dbReference type="EMBL" id="KAF2643870.1"/>
    </source>
</evidence>
<organism evidence="3 4">
    <name type="scientific">Massarina eburnea CBS 473.64</name>
    <dbReference type="NCBI Taxonomy" id="1395130"/>
    <lineage>
        <taxon>Eukaryota</taxon>
        <taxon>Fungi</taxon>
        <taxon>Dikarya</taxon>
        <taxon>Ascomycota</taxon>
        <taxon>Pezizomycotina</taxon>
        <taxon>Dothideomycetes</taxon>
        <taxon>Pleosporomycetidae</taxon>
        <taxon>Pleosporales</taxon>
        <taxon>Massarineae</taxon>
        <taxon>Massarinaceae</taxon>
        <taxon>Massarina</taxon>
    </lineage>
</organism>
<feature type="domain" description="BRCT" evidence="2">
    <location>
        <begin position="1"/>
        <end position="94"/>
    </location>
</feature>
<keyword evidence="4" id="KW-1185">Reference proteome</keyword>